<evidence type="ECO:0000313" key="5">
    <source>
        <dbReference type="Proteomes" id="UP000800036"/>
    </source>
</evidence>
<protein>
    <recommendedName>
        <fullName evidence="3">Nephrocystin 3-like N-terminal domain-containing protein</fullName>
    </recommendedName>
</protein>
<evidence type="ECO:0000256" key="2">
    <source>
        <dbReference type="SAM" id="MobiDB-lite"/>
    </source>
</evidence>
<dbReference type="Proteomes" id="UP000800036">
    <property type="component" value="Unassembled WGS sequence"/>
</dbReference>
<gene>
    <name evidence="4" type="ORF">BU23DRAFT_578826</name>
</gene>
<evidence type="ECO:0000259" key="3">
    <source>
        <dbReference type="Pfam" id="PF24883"/>
    </source>
</evidence>
<keyword evidence="5" id="KW-1185">Reference proteome</keyword>
<dbReference type="Gene3D" id="3.40.50.300">
    <property type="entry name" value="P-loop containing nucleotide triphosphate hydrolases"/>
    <property type="match status" value="1"/>
</dbReference>
<dbReference type="EMBL" id="ML976668">
    <property type="protein sequence ID" value="KAF1976012.1"/>
    <property type="molecule type" value="Genomic_DNA"/>
</dbReference>
<dbReference type="PANTHER" id="PTHR10039">
    <property type="entry name" value="AMELOGENIN"/>
    <property type="match status" value="1"/>
</dbReference>
<dbReference type="AlphaFoldDB" id="A0A6A5VJW2"/>
<proteinExistence type="predicted"/>
<dbReference type="Pfam" id="PF24883">
    <property type="entry name" value="NPHP3_N"/>
    <property type="match status" value="1"/>
</dbReference>
<dbReference type="SUPFAM" id="SSF52540">
    <property type="entry name" value="P-loop containing nucleoside triphosphate hydrolases"/>
    <property type="match status" value="1"/>
</dbReference>
<evidence type="ECO:0000256" key="1">
    <source>
        <dbReference type="ARBA" id="ARBA00022737"/>
    </source>
</evidence>
<dbReference type="OrthoDB" id="4772757at2759"/>
<name>A0A6A5VJW2_9PLEO</name>
<feature type="compositionally biased region" description="Polar residues" evidence="2">
    <location>
        <begin position="742"/>
        <end position="753"/>
    </location>
</feature>
<dbReference type="InterPro" id="IPR056884">
    <property type="entry name" value="NPHP3-like_N"/>
</dbReference>
<feature type="region of interest" description="Disordered" evidence="2">
    <location>
        <begin position="711"/>
        <end position="770"/>
    </location>
</feature>
<keyword evidence="1" id="KW-0677">Repeat</keyword>
<evidence type="ECO:0000313" key="4">
    <source>
        <dbReference type="EMBL" id="KAF1976012.1"/>
    </source>
</evidence>
<dbReference type="PANTHER" id="PTHR10039:SF15">
    <property type="entry name" value="NACHT DOMAIN-CONTAINING PROTEIN"/>
    <property type="match status" value="1"/>
</dbReference>
<dbReference type="InterPro" id="IPR027417">
    <property type="entry name" value="P-loop_NTPase"/>
</dbReference>
<sequence>MGLTVEEQTSNRTLYDRSAQAIQCTLLLQTRLASHCDSVASLLENLKMANRKDQQDGGLSTRCERRFTVLVRRLEAYFDFLSVHIPVKSEWRQKLWELILLLFKTANSYIALLEKVADLFESIGNLLPDYAELQAVYTRPKHSEHRHHEARSRLLSPVYSELAQFLIGIHLMFCRVSHGVASRHYRLPSPAPFWRPLDSRFAQLEVRLLQHRQWIETEFGQNEEDYATVLKHRSKYTDFLNRQVEAGESDESKQQRMAKRMRRVDRVKTWLGNSCSYRDAYVHRLNQRHPNTCAWFLSEEKYCRWRNVPFDTETANDTEHLETGWQHRVLFVQAESGFGKSFLSGAVIDDLSTEASNLSIDDEHEPPSTVFYHFNAAHSYCIHPDDAFRALTDQLLDLHRRHRSTLDAVSLLVRKATTRAKATSEEVLSILALLLHQHPTFLVIDGIDECSDVDLLLRSISELCRKTDTRVILFSRPHLKIPNEYHKWASDAPHLLSLSRESNKHDVEVYVTENFHELANQGYFGISMDRSLITMIAQRCHGNFLWASSLLKYLRSPVLSPDERRSKLERPHELDGLEMIYARILGLLEFSSEPEKRFVASVFRLLTFGIHNPCMRGFQKALNVVPGQRTIDSGANFITNEKIPFLTCGLVEVTSCNIIFTHKSVREYLLTVDPQTSFFGLRDESLAHAHLAATTISFLAFDIPKRSFGNRTPQVLQPRPAPHEQSSATSMRTSKSSDSEYKSMNSAASTSEPYLSPPGRITTPSSSTPAISQPEWDADLPFLRYASLCWPIHLTRALQNPSSHVNPAVQYPWLTSLSTFLTDRAAVTTWVEASWRYNLPPNLSRLVPLLEAVKQRTPPATVEGRELSDGFHVEECWDNVA</sequence>
<feature type="domain" description="Nephrocystin 3-like N-terminal" evidence="3">
    <location>
        <begin position="291"/>
        <end position="476"/>
    </location>
</feature>
<accession>A0A6A5VJW2</accession>
<organism evidence="4 5">
    <name type="scientific">Bimuria novae-zelandiae CBS 107.79</name>
    <dbReference type="NCBI Taxonomy" id="1447943"/>
    <lineage>
        <taxon>Eukaryota</taxon>
        <taxon>Fungi</taxon>
        <taxon>Dikarya</taxon>
        <taxon>Ascomycota</taxon>
        <taxon>Pezizomycotina</taxon>
        <taxon>Dothideomycetes</taxon>
        <taxon>Pleosporomycetidae</taxon>
        <taxon>Pleosporales</taxon>
        <taxon>Massarineae</taxon>
        <taxon>Didymosphaeriaceae</taxon>
        <taxon>Bimuria</taxon>
    </lineage>
</organism>
<reference evidence="4" key="1">
    <citation type="journal article" date="2020" name="Stud. Mycol.">
        <title>101 Dothideomycetes genomes: a test case for predicting lifestyles and emergence of pathogens.</title>
        <authorList>
            <person name="Haridas S."/>
            <person name="Albert R."/>
            <person name="Binder M."/>
            <person name="Bloem J."/>
            <person name="Labutti K."/>
            <person name="Salamov A."/>
            <person name="Andreopoulos B."/>
            <person name="Baker S."/>
            <person name="Barry K."/>
            <person name="Bills G."/>
            <person name="Bluhm B."/>
            <person name="Cannon C."/>
            <person name="Castanera R."/>
            <person name="Culley D."/>
            <person name="Daum C."/>
            <person name="Ezra D."/>
            <person name="Gonzalez J."/>
            <person name="Henrissat B."/>
            <person name="Kuo A."/>
            <person name="Liang C."/>
            <person name="Lipzen A."/>
            <person name="Lutzoni F."/>
            <person name="Magnuson J."/>
            <person name="Mondo S."/>
            <person name="Nolan M."/>
            <person name="Ohm R."/>
            <person name="Pangilinan J."/>
            <person name="Park H.-J."/>
            <person name="Ramirez L."/>
            <person name="Alfaro M."/>
            <person name="Sun H."/>
            <person name="Tritt A."/>
            <person name="Yoshinaga Y."/>
            <person name="Zwiers L.-H."/>
            <person name="Turgeon B."/>
            <person name="Goodwin S."/>
            <person name="Spatafora J."/>
            <person name="Crous P."/>
            <person name="Grigoriev I."/>
        </authorList>
    </citation>
    <scope>NUCLEOTIDE SEQUENCE</scope>
    <source>
        <strain evidence="4">CBS 107.79</strain>
    </source>
</reference>